<keyword evidence="1" id="KW-1185">Reference proteome</keyword>
<evidence type="ECO:0000313" key="2">
    <source>
        <dbReference type="WBParaSite" id="EEL_0000105201-mRNA-1"/>
    </source>
</evidence>
<accession>A0A0R3RHV4</accession>
<dbReference type="STRING" id="1147741.A0A0R3RHV4"/>
<protein>
    <submittedName>
        <fullName evidence="2">Transducin/WD40 repeat-like superfamily protein</fullName>
    </submittedName>
</protein>
<reference evidence="2" key="1">
    <citation type="submission" date="2017-02" db="UniProtKB">
        <authorList>
            <consortium name="WormBaseParasite"/>
        </authorList>
    </citation>
    <scope>IDENTIFICATION</scope>
</reference>
<sequence length="147" mass="16576">MMMVPTNPAQFLLGTNRGTITNFVSSKAVKLIGPRIYRNDFDMATEVICISFSLEPIYFLYTYVFKAGFSSGHILLYEISSAQPILILEPPEQIQQPLLQVFFSPRPAIGFSNGKVQLHRLSQSSSNRDSRKQNKSLSNAIKIFKDL</sequence>
<proteinExistence type="predicted"/>
<name>A0A0R3RHV4_9BILA</name>
<dbReference type="AlphaFoldDB" id="A0A0R3RHV4"/>
<organism evidence="1 2">
    <name type="scientific">Elaeophora elaphi</name>
    <dbReference type="NCBI Taxonomy" id="1147741"/>
    <lineage>
        <taxon>Eukaryota</taxon>
        <taxon>Metazoa</taxon>
        <taxon>Ecdysozoa</taxon>
        <taxon>Nematoda</taxon>
        <taxon>Chromadorea</taxon>
        <taxon>Rhabditida</taxon>
        <taxon>Spirurina</taxon>
        <taxon>Spiruromorpha</taxon>
        <taxon>Filarioidea</taxon>
        <taxon>Onchocercidae</taxon>
        <taxon>Elaeophora</taxon>
    </lineage>
</organism>
<evidence type="ECO:0000313" key="1">
    <source>
        <dbReference type="Proteomes" id="UP000050640"/>
    </source>
</evidence>
<dbReference type="Proteomes" id="UP000050640">
    <property type="component" value="Unplaced"/>
</dbReference>
<dbReference type="WBParaSite" id="EEL_0000105201-mRNA-1">
    <property type="protein sequence ID" value="EEL_0000105201-mRNA-1"/>
    <property type="gene ID" value="EEL_0000105201"/>
</dbReference>